<evidence type="ECO:0000313" key="11">
    <source>
        <dbReference type="Proteomes" id="UP000694385"/>
    </source>
</evidence>
<dbReference type="CTD" id="336"/>
<dbReference type="GO" id="GO:0019899">
    <property type="term" value="F:enzyme binding"/>
    <property type="evidence" value="ECO:0007669"/>
    <property type="project" value="Ensembl"/>
</dbReference>
<dbReference type="GO" id="GO:0031072">
    <property type="term" value="F:heat shock protein binding"/>
    <property type="evidence" value="ECO:0007669"/>
    <property type="project" value="Ensembl"/>
</dbReference>
<dbReference type="GO" id="GO:0030300">
    <property type="term" value="P:regulation of intestinal cholesterol absorption"/>
    <property type="evidence" value="ECO:0007669"/>
    <property type="project" value="Ensembl"/>
</dbReference>
<feature type="signal peptide" evidence="9">
    <location>
        <begin position="1"/>
        <end position="18"/>
    </location>
</feature>
<dbReference type="GO" id="GO:0034361">
    <property type="term" value="C:very-low-density lipoprotein particle"/>
    <property type="evidence" value="ECO:0007669"/>
    <property type="project" value="Ensembl"/>
</dbReference>
<dbReference type="GO" id="GO:0031210">
    <property type="term" value="F:phosphatidylcholine binding"/>
    <property type="evidence" value="ECO:0007669"/>
    <property type="project" value="Ensembl"/>
</dbReference>
<dbReference type="GO" id="GO:0048018">
    <property type="term" value="F:receptor ligand activity"/>
    <property type="evidence" value="ECO:0007669"/>
    <property type="project" value="Ensembl"/>
</dbReference>
<keyword evidence="5" id="KW-0964">Secreted</keyword>
<dbReference type="GO" id="GO:0033344">
    <property type="term" value="P:cholesterol efflux"/>
    <property type="evidence" value="ECO:0007669"/>
    <property type="project" value="Ensembl"/>
</dbReference>
<dbReference type="GO" id="GO:1904646">
    <property type="term" value="P:cellular response to amyloid-beta"/>
    <property type="evidence" value="ECO:0007669"/>
    <property type="project" value="Ensembl"/>
</dbReference>
<dbReference type="GO" id="GO:0046982">
    <property type="term" value="F:protein heterodimerization activity"/>
    <property type="evidence" value="ECO:0007669"/>
    <property type="project" value="Ensembl"/>
</dbReference>
<name>A0A8C5L9F5_JACJA</name>
<gene>
    <name evidence="10" type="primary">Apoa2</name>
</gene>
<dbReference type="GO" id="GO:0050996">
    <property type="term" value="P:positive regulation of lipid catabolic process"/>
    <property type="evidence" value="ECO:0007669"/>
    <property type="project" value="Ensembl"/>
</dbReference>
<keyword evidence="9" id="KW-0732">Signal</keyword>
<comment type="similarity">
    <text evidence="2">Belongs to the apolipoprotein A2 family.</text>
</comment>
<dbReference type="PANTHER" id="PTHR11027:SF0">
    <property type="entry name" value="APOLIPOPROTEIN A-II"/>
    <property type="match status" value="1"/>
</dbReference>
<dbReference type="OrthoDB" id="9450770at2759"/>
<evidence type="ECO:0000256" key="5">
    <source>
        <dbReference type="ARBA" id="ARBA00022525"/>
    </source>
</evidence>
<dbReference type="GO" id="GO:0042803">
    <property type="term" value="F:protein homodimerization activity"/>
    <property type="evidence" value="ECO:0007669"/>
    <property type="project" value="Ensembl"/>
</dbReference>
<dbReference type="GO" id="GO:0008203">
    <property type="term" value="P:cholesterol metabolic process"/>
    <property type="evidence" value="ECO:0007669"/>
    <property type="project" value="Ensembl"/>
</dbReference>
<dbReference type="GO" id="GO:0034380">
    <property type="term" value="P:high-density lipoprotein particle assembly"/>
    <property type="evidence" value="ECO:0007669"/>
    <property type="project" value="Ensembl"/>
</dbReference>
<accession>A0A8C5L9F5</accession>
<evidence type="ECO:0000256" key="1">
    <source>
        <dbReference type="ARBA" id="ARBA00004613"/>
    </source>
</evidence>
<dbReference type="GO" id="GO:0042632">
    <property type="term" value="P:cholesterol homeostasis"/>
    <property type="evidence" value="ECO:0007669"/>
    <property type="project" value="Ensembl"/>
</dbReference>
<dbReference type="Ensembl" id="ENSJJAT00000027302.1">
    <property type="protein sequence ID" value="ENSJJAP00000020752.1"/>
    <property type="gene ID" value="ENSJJAG00000021337.1"/>
</dbReference>
<evidence type="ECO:0000256" key="7">
    <source>
        <dbReference type="ARBA" id="ARBA00023055"/>
    </source>
</evidence>
<dbReference type="PANTHER" id="PTHR11027">
    <property type="entry name" value="APOLIPOPROTEIN A-II"/>
    <property type="match status" value="1"/>
</dbReference>
<dbReference type="GO" id="GO:0050995">
    <property type="term" value="P:negative regulation of lipid catabolic process"/>
    <property type="evidence" value="ECO:0007669"/>
    <property type="project" value="Ensembl"/>
</dbReference>
<dbReference type="GO" id="GO:0071402">
    <property type="term" value="P:cellular response to lipoprotein particle stimulus"/>
    <property type="evidence" value="ECO:0007669"/>
    <property type="project" value="Ensembl"/>
</dbReference>
<evidence type="ECO:0000256" key="3">
    <source>
        <dbReference type="ARBA" id="ARBA00022421"/>
    </source>
</evidence>
<dbReference type="InterPro" id="IPR036172">
    <property type="entry name" value="ApoA-II_sf"/>
</dbReference>
<dbReference type="GO" id="GO:0034190">
    <property type="term" value="F:apolipoprotein receptor binding"/>
    <property type="evidence" value="ECO:0007669"/>
    <property type="project" value="Ensembl"/>
</dbReference>
<sequence length="103" mass="11404">MKLLAVTVLLLTICSLEGALVRRQAEEQSLQGLVTQYLQTVTDYGKDLMEKAKGSELQAQAKAYLEKTQEQLTPLVKKAGTDLFNFFSNFIELKKPAAEPAAK</sequence>
<dbReference type="GO" id="GO:0060228">
    <property type="term" value="F:phosphatidylcholine-sterol O-acyltransferase activator activity"/>
    <property type="evidence" value="ECO:0007669"/>
    <property type="project" value="Ensembl"/>
</dbReference>
<dbReference type="AlphaFoldDB" id="A0A8C5L9F5"/>
<dbReference type="GO" id="GO:0046340">
    <property type="term" value="P:diacylglycerol catabolic process"/>
    <property type="evidence" value="ECO:0007669"/>
    <property type="project" value="Ensembl"/>
</dbReference>
<dbReference type="Proteomes" id="UP000694385">
    <property type="component" value="Unassembled WGS sequence"/>
</dbReference>
<dbReference type="GeneTree" id="ENSGT00390000003306"/>
<dbReference type="GO" id="GO:0002719">
    <property type="term" value="P:negative regulation of cytokine production involved in immune response"/>
    <property type="evidence" value="ECO:0007669"/>
    <property type="project" value="Ensembl"/>
</dbReference>
<dbReference type="Gene3D" id="6.10.250.100">
    <property type="match status" value="1"/>
</dbReference>
<protein>
    <recommendedName>
        <fullName evidence="3">Apolipoprotein A-II</fullName>
    </recommendedName>
    <alternativeName>
        <fullName evidence="8">Apolipoprotein A2</fullName>
    </alternativeName>
</protein>
<evidence type="ECO:0000313" key="10">
    <source>
        <dbReference type="Ensembl" id="ENSJJAP00000020752.1"/>
    </source>
</evidence>
<dbReference type="GO" id="GO:0010903">
    <property type="term" value="P:negative regulation of very-low-density lipoprotein particle remodeling"/>
    <property type="evidence" value="ECO:0007669"/>
    <property type="project" value="Ensembl"/>
</dbReference>
<dbReference type="GO" id="GO:0008035">
    <property type="term" value="F:high-density lipoprotein particle binding"/>
    <property type="evidence" value="ECO:0007669"/>
    <property type="project" value="Ensembl"/>
</dbReference>
<dbReference type="GO" id="GO:0006656">
    <property type="term" value="P:phosphatidylcholine biosynthetic process"/>
    <property type="evidence" value="ECO:0007669"/>
    <property type="project" value="Ensembl"/>
</dbReference>
<dbReference type="GO" id="GO:0042157">
    <property type="term" value="P:lipoprotein metabolic process"/>
    <property type="evidence" value="ECO:0007669"/>
    <property type="project" value="Ensembl"/>
</dbReference>
<dbReference type="GeneID" id="101616592"/>
<dbReference type="GO" id="GO:0034370">
    <property type="term" value="P:triglyceride-rich lipoprotein particle remodeling"/>
    <property type="evidence" value="ECO:0007669"/>
    <property type="project" value="Ensembl"/>
</dbReference>
<dbReference type="GO" id="GO:0032757">
    <property type="term" value="P:positive regulation of interleukin-8 production"/>
    <property type="evidence" value="ECO:0007669"/>
    <property type="project" value="Ensembl"/>
</dbReference>
<proteinExistence type="inferred from homology"/>
<dbReference type="SUPFAM" id="SSF82936">
    <property type="entry name" value="Apolipoprotein A-II"/>
    <property type="match status" value="1"/>
</dbReference>
<dbReference type="GO" id="GO:0070653">
    <property type="term" value="F:high-density lipoprotein particle receptor binding"/>
    <property type="evidence" value="ECO:0007669"/>
    <property type="project" value="Ensembl"/>
</dbReference>
<reference evidence="10" key="2">
    <citation type="submission" date="2025-09" db="UniProtKB">
        <authorList>
            <consortium name="Ensembl"/>
        </authorList>
    </citation>
    <scope>IDENTIFICATION</scope>
</reference>
<evidence type="ECO:0000256" key="2">
    <source>
        <dbReference type="ARBA" id="ARBA00010232"/>
    </source>
</evidence>
<dbReference type="Pfam" id="PF04711">
    <property type="entry name" value="ApoA-II"/>
    <property type="match status" value="1"/>
</dbReference>
<dbReference type="GO" id="GO:0050821">
    <property type="term" value="P:protein stabilization"/>
    <property type="evidence" value="ECO:0007669"/>
    <property type="project" value="Ensembl"/>
</dbReference>
<evidence type="ECO:0000256" key="6">
    <source>
        <dbReference type="ARBA" id="ARBA00022850"/>
    </source>
</evidence>
<dbReference type="GO" id="GO:0042627">
    <property type="term" value="C:chylomicron"/>
    <property type="evidence" value="ECO:0007669"/>
    <property type="project" value="Ensembl"/>
</dbReference>
<dbReference type="GO" id="GO:0043691">
    <property type="term" value="P:reverse cholesterol transport"/>
    <property type="evidence" value="ECO:0007669"/>
    <property type="project" value="Ensembl"/>
</dbReference>
<dbReference type="GO" id="GO:0015485">
    <property type="term" value="F:cholesterol binding"/>
    <property type="evidence" value="ECO:0007669"/>
    <property type="project" value="Ensembl"/>
</dbReference>
<keyword evidence="4" id="KW-0813">Transport</keyword>
<dbReference type="GO" id="GO:0055102">
    <property type="term" value="F:lipase inhibitor activity"/>
    <property type="evidence" value="ECO:0007669"/>
    <property type="project" value="Ensembl"/>
</dbReference>
<reference evidence="10" key="1">
    <citation type="submission" date="2025-08" db="UniProtKB">
        <authorList>
            <consortium name="Ensembl"/>
        </authorList>
    </citation>
    <scope>IDENTIFICATION</scope>
</reference>
<keyword evidence="7" id="KW-0445">Lipid transport</keyword>
<dbReference type="GO" id="GO:0034384">
    <property type="term" value="P:high-density lipoprotein particle clearance"/>
    <property type="evidence" value="ECO:0007669"/>
    <property type="project" value="Ensembl"/>
</dbReference>
<dbReference type="GO" id="GO:0033700">
    <property type="term" value="P:phospholipid efflux"/>
    <property type="evidence" value="ECO:0007669"/>
    <property type="project" value="Ensembl"/>
</dbReference>
<dbReference type="InterPro" id="IPR006801">
    <property type="entry name" value="ApoA-II"/>
</dbReference>
<dbReference type="GO" id="GO:0034374">
    <property type="term" value="P:low-density lipoprotein particle remodeling"/>
    <property type="evidence" value="ECO:0007669"/>
    <property type="project" value="Ensembl"/>
</dbReference>
<dbReference type="GO" id="GO:0009395">
    <property type="term" value="P:phospholipid catabolic process"/>
    <property type="evidence" value="ECO:0007669"/>
    <property type="project" value="Ensembl"/>
</dbReference>
<dbReference type="OMA" id="LTICSFE"/>
<dbReference type="GO" id="GO:0009749">
    <property type="term" value="P:response to glucose"/>
    <property type="evidence" value="ECO:0007669"/>
    <property type="project" value="Ensembl"/>
</dbReference>
<dbReference type="GO" id="GO:0120020">
    <property type="term" value="F:cholesterol transfer activity"/>
    <property type="evidence" value="ECO:0007669"/>
    <property type="project" value="Ensembl"/>
</dbReference>
<evidence type="ECO:0000256" key="8">
    <source>
        <dbReference type="ARBA" id="ARBA00030900"/>
    </source>
</evidence>
<keyword evidence="11" id="KW-1185">Reference proteome</keyword>
<dbReference type="RefSeq" id="XP_045017063.1">
    <property type="nucleotide sequence ID" value="XM_045161128.1"/>
</dbReference>
<dbReference type="GO" id="GO:0034375">
    <property type="term" value="P:high-density lipoprotein particle remodeling"/>
    <property type="evidence" value="ECO:0007669"/>
    <property type="project" value="Ensembl"/>
</dbReference>
<evidence type="ECO:0000256" key="4">
    <source>
        <dbReference type="ARBA" id="ARBA00022448"/>
    </source>
</evidence>
<evidence type="ECO:0000256" key="9">
    <source>
        <dbReference type="SAM" id="SignalP"/>
    </source>
</evidence>
<keyword evidence="6" id="KW-0345">HDL</keyword>
<dbReference type="GO" id="GO:0050766">
    <property type="term" value="P:positive regulation of phagocytosis"/>
    <property type="evidence" value="ECO:0007669"/>
    <property type="project" value="Ensembl"/>
</dbReference>
<dbReference type="GO" id="GO:0060621">
    <property type="term" value="P:negative regulation of cholesterol import"/>
    <property type="evidence" value="ECO:0007669"/>
    <property type="project" value="Ensembl"/>
</dbReference>
<feature type="chain" id="PRO_5034019987" description="Apolipoprotein A-II" evidence="9">
    <location>
        <begin position="19"/>
        <end position="103"/>
    </location>
</feature>
<dbReference type="GO" id="GO:0034366">
    <property type="term" value="C:spherical high-density lipoprotein particle"/>
    <property type="evidence" value="ECO:0007669"/>
    <property type="project" value="Ensembl"/>
</dbReference>
<organism evidence="10 11">
    <name type="scientific">Jaculus jaculus</name>
    <name type="common">Lesser Egyptian jerboa</name>
    <dbReference type="NCBI Taxonomy" id="51337"/>
    <lineage>
        <taxon>Eukaryota</taxon>
        <taxon>Metazoa</taxon>
        <taxon>Chordata</taxon>
        <taxon>Craniata</taxon>
        <taxon>Vertebrata</taxon>
        <taxon>Euteleostomi</taxon>
        <taxon>Mammalia</taxon>
        <taxon>Eutheria</taxon>
        <taxon>Euarchontoglires</taxon>
        <taxon>Glires</taxon>
        <taxon>Rodentia</taxon>
        <taxon>Myomorpha</taxon>
        <taxon>Dipodoidea</taxon>
        <taxon>Dipodidae</taxon>
        <taxon>Dipodinae</taxon>
        <taxon>Jaculus</taxon>
    </lineage>
</organism>
<comment type="subcellular location">
    <subcellularLocation>
        <location evidence="1">Secreted</location>
    </subcellularLocation>
</comment>